<sequence>MSWNAEKLDFRVRIDEQAGKYSVFAQRQANAPWEPLSGGSFEAAPASQFKEIAGTPYLSRESGAVPDGVRPSKDVPLKTLVVPETGVFLLMPSDWFQRNKLSDVSYNSDVIALFTANYGGTAKPVLLCRV</sequence>
<protein>
    <submittedName>
        <fullName evidence="1">Uncharacterized protein</fullName>
    </submittedName>
</protein>
<dbReference type="Proteomes" id="UP000199706">
    <property type="component" value="Unassembled WGS sequence"/>
</dbReference>
<dbReference type="AlphaFoldDB" id="A0A1G7PL28"/>
<evidence type="ECO:0000313" key="1">
    <source>
        <dbReference type="EMBL" id="SDF86943.1"/>
    </source>
</evidence>
<proteinExistence type="predicted"/>
<name>A0A1G7PL28_9BURK</name>
<evidence type="ECO:0000313" key="2">
    <source>
        <dbReference type="Proteomes" id="UP000199706"/>
    </source>
</evidence>
<dbReference type="EMBL" id="FNCJ01000001">
    <property type="protein sequence ID" value="SDF86943.1"/>
    <property type="molecule type" value="Genomic_DNA"/>
</dbReference>
<accession>A0A1G7PL28</accession>
<reference evidence="1 2" key="1">
    <citation type="submission" date="2016-10" db="EMBL/GenBank/DDBJ databases">
        <authorList>
            <person name="de Groot N.N."/>
        </authorList>
    </citation>
    <scope>NUCLEOTIDE SEQUENCE [LARGE SCALE GENOMIC DNA]</scope>
    <source>
        <strain evidence="1 2">LMG 2247</strain>
    </source>
</reference>
<organism evidence="1 2">
    <name type="scientific">Paraburkholderia phenazinium</name>
    <dbReference type="NCBI Taxonomy" id="60549"/>
    <lineage>
        <taxon>Bacteria</taxon>
        <taxon>Pseudomonadati</taxon>
        <taxon>Pseudomonadota</taxon>
        <taxon>Betaproteobacteria</taxon>
        <taxon>Burkholderiales</taxon>
        <taxon>Burkholderiaceae</taxon>
        <taxon>Paraburkholderia</taxon>
    </lineage>
</organism>
<gene>
    <name evidence="1" type="ORF">SAMN05216466_101353</name>
</gene>